<dbReference type="Proteomes" id="UP000642488">
    <property type="component" value="Unassembled WGS sequence"/>
</dbReference>
<organism evidence="2 3">
    <name type="scientific">Palleronia pontilimi</name>
    <dbReference type="NCBI Taxonomy" id="1964209"/>
    <lineage>
        <taxon>Bacteria</taxon>
        <taxon>Pseudomonadati</taxon>
        <taxon>Pseudomonadota</taxon>
        <taxon>Alphaproteobacteria</taxon>
        <taxon>Rhodobacterales</taxon>
        <taxon>Roseobacteraceae</taxon>
        <taxon>Palleronia</taxon>
    </lineage>
</organism>
<evidence type="ECO:0008006" key="4">
    <source>
        <dbReference type="Google" id="ProtNLM"/>
    </source>
</evidence>
<dbReference type="RefSeq" id="WP_198916709.1">
    <property type="nucleotide sequence ID" value="NZ_JAEKPD010000010.1"/>
</dbReference>
<accession>A0A934MD64</accession>
<dbReference type="EMBL" id="JAEKPD010000010">
    <property type="protein sequence ID" value="MBJ3763548.1"/>
    <property type="molecule type" value="Genomic_DNA"/>
</dbReference>
<proteinExistence type="predicted"/>
<protein>
    <recommendedName>
        <fullName evidence="4">DUF3299 domain-containing protein</fullName>
    </recommendedName>
</protein>
<feature type="signal peptide" evidence="1">
    <location>
        <begin position="1"/>
        <end position="20"/>
    </location>
</feature>
<gene>
    <name evidence="2" type="ORF">ILP92_12400</name>
</gene>
<evidence type="ECO:0000313" key="2">
    <source>
        <dbReference type="EMBL" id="MBJ3763548.1"/>
    </source>
</evidence>
<sequence length="150" mass="15897">MPSSPLAVSGIALATALSPAAGLAGTDPVQGWDLLRAIQTEEVETADDWFVTKIFPPQMRDGIAEFDLSGYAVPVTDGGQAREFILVSDLGFCPFCGDPSHGTALTVMLDDPIDTLEEGQRVTVRGALEPVRDPGTLMSAILRKGRILVD</sequence>
<feature type="chain" id="PRO_5036768445" description="DUF3299 domain-containing protein" evidence="1">
    <location>
        <begin position="21"/>
        <end position="150"/>
    </location>
</feature>
<name>A0A934MD64_9RHOB</name>
<reference evidence="2" key="1">
    <citation type="submission" date="2020-12" db="EMBL/GenBank/DDBJ databases">
        <title>Bacterial taxonomy.</title>
        <authorList>
            <person name="Pan X."/>
        </authorList>
    </citation>
    <scope>NUCLEOTIDE SEQUENCE</scope>
    <source>
        <strain evidence="2">KCTC 52957</strain>
    </source>
</reference>
<evidence type="ECO:0000313" key="3">
    <source>
        <dbReference type="Proteomes" id="UP000642488"/>
    </source>
</evidence>
<dbReference type="AlphaFoldDB" id="A0A934MD64"/>
<keyword evidence="3" id="KW-1185">Reference proteome</keyword>
<comment type="caution">
    <text evidence="2">The sequence shown here is derived from an EMBL/GenBank/DDBJ whole genome shotgun (WGS) entry which is preliminary data.</text>
</comment>
<evidence type="ECO:0000256" key="1">
    <source>
        <dbReference type="SAM" id="SignalP"/>
    </source>
</evidence>
<keyword evidence="1" id="KW-0732">Signal</keyword>
<dbReference type="Gene3D" id="2.40.50.870">
    <property type="entry name" value="Protein of unknown function (DUF3299)"/>
    <property type="match status" value="1"/>
</dbReference>